<protein>
    <submittedName>
        <fullName evidence="2">Uncharacterized protein</fullName>
    </submittedName>
</protein>
<sequence>MGVLCPFAQPTHSYSQVLDVYPIQSWCLLNCPVICKPRRIVFTTYQLGWVVDFSDGHRSRHVIPNADFMPSRYPLLASEPSGRLHSFPPRHYRPQEGME</sequence>
<gene>
    <name evidence="2" type="ORF">PXEA_LOCUS3322</name>
</gene>
<comment type="caution">
    <text evidence="2">The sequence shown here is derived from an EMBL/GenBank/DDBJ whole genome shotgun (WGS) entry which is preliminary data.</text>
</comment>
<evidence type="ECO:0000256" key="1">
    <source>
        <dbReference type="SAM" id="MobiDB-lite"/>
    </source>
</evidence>
<evidence type="ECO:0000313" key="2">
    <source>
        <dbReference type="EMBL" id="VEL09882.1"/>
    </source>
</evidence>
<reference evidence="2" key="1">
    <citation type="submission" date="2018-11" db="EMBL/GenBank/DDBJ databases">
        <authorList>
            <consortium name="Pathogen Informatics"/>
        </authorList>
    </citation>
    <scope>NUCLEOTIDE SEQUENCE</scope>
</reference>
<organism evidence="2 3">
    <name type="scientific">Protopolystoma xenopodis</name>
    <dbReference type="NCBI Taxonomy" id="117903"/>
    <lineage>
        <taxon>Eukaryota</taxon>
        <taxon>Metazoa</taxon>
        <taxon>Spiralia</taxon>
        <taxon>Lophotrochozoa</taxon>
        <taxon>Platyhelminthes</taxon>
        <taxon>Monogenea</taxon>
        <taxon>Polyopisthocotylea</taxon>
        <taxon>Polystomatidea</taxon>
        <taxon>Polystomatidae</taxon>
        <taxon>Protopolystoma</taxon>
    </lineage>
</organism>
<dbReference type="Proteomes" id="UP000784294">
    <property type="component" value="Unassembled WGS sequence"/>
</dbReference>
<accession>A0A448WEL4</accession>
<proteinExistence type="predicted"/>
<dbReference type="AlphaFoldDB" id="A0A448WEL4"/>
<name>A0A448WEL4_9PLAT</name>
<evidence type="ECO:0000313" key="3">
    <source>
        <dbReference type="Proteomes" id="UP000784294"/>
    </source>
</evidence>
<dbReference type="EMBL" id="CAAALY010007487">
    <property type="protein sequence ID" value="VEL09882.1"/>
    <property type="molecule type" value="Genomic_DNA"/>
</dbReference>
<keyword evidence="3" id="KW-1185">Reference proteome</keyword>
<feature type="region of interest" description="Disordered" evidence="1">
    <location>
        <begin position="79"/>
        <end position="99"/>
    </location>
</feature>